<dbReference type="Proteomes" id="UP000215405">
    <property type="component" value="Unassembled WGS sequence"/>
</dbReference>
<proteinExistence type="predicted"/>
<evidence type="ECO:0000259" key="2">
    <source>
        <dbReference type="Pfam" id="PF01814"/>
    </source>
</evidence>
<sequence length="178" mass="20106">MRGSWAVNEPIEGNPPRGASPSLTRLPTQAIASLELVIEGMLQQHRLLELLCDNLELVADELAGEPNRQTYLHIARALPAAIADAHRFEERHVFPLWRRVSPDHEETLARLGLEHVADESYADELAEALRDHVAGRGRLDAEALGYMLRGFFEGLRRHLAFERDHLIPILRQEMRAAS</sequence>
<evidence type="ECO:0000313" key="3">
    <source>
        <dbReference type="EMBL" id="OXT01714.1"/>
    </source>
</evidence>
<dbReference type="EMBL" id="NBYO01000001">
    <property type="protein sequence ID" value="OXT01714.1"/>
    <property type="molecule type" value="Genomic_DNA"/>
</dbReference>
<dbReference type="Gene3D" id="1.20.120.520">
    <property type="entry name" value="nmb1532 protein domain like"/>
    <property type="match status" value="1"/>
</dbReference>
<keyword evidence="4" id="KW-1185">Reference proteome</keyword>
<name>A0A231V0S2_9HYPH</name>
<accession>A0A231V0S2</accession>
<protein>
    <recommendedName>
        <fullName evidence="2">Hemerythrin-like domain-containing protein</fullName>
    </recommendedName>
</protein>
<feature type="region of interest" description="Disordered" evidence="1">
    <location>
        <begin position="1"/>
        <end position="23"/>
    </location>
</feature>
<dbReference type="InterPro" id="IPR012312">
    <property type="entry name" value="Hemerythrin-like"/>
</dbReference>
<organism evidence="3 4">
    <name type="scientific">Notoacmeibacter marinus</name>
    <dbReference type="NCBI Taxonomy" id="1876515"/>
    <lineage>
        <taxon>Bacteria</taxon>
        <taxon>Pseudomonadati</taxon>
        <taxon>Pseudomonadota</taxon>
        <taxon>Alphaproteobacteria</taxon>
        <taxon>Hyphomicrobiales</taxon>
        <taxon>Notoacmeibacteraceae</taxon>
        <taxon>Notoacmeibacter</taxon>
    </lineage>
</organism>
<reference evidence="4" key="1">
    <citation type="journal article" date="2017" name="Int. J. Syst. Evol. Microbiol.">
        <title>Notoacmeibacter marinus gen. nov., sp. nov., isolated from the gut of a limpet and proposal of Notoacmeibacteraceae fam. nov. in the order Rhizobiales of the class Alphaproteobacteria.</title>
        <authorList>
            <person name="Huang Z."/>
            <person name="Guo F."/>
            <person name="Lai Q."/>
        </authorList>
    </citation>
    <scope>NUCLEOTIDE SEQUENCE [LARGE SCALE GENOMIC DNA]</scope>
    <source>
        <strain evidence="4">XMTR2A4</strain>
    </source>
</reference>
<evidence type="ECO:0000256" key="1">
    <source>
        <dbReference type="SAM" id="MobiDB-lite"/>
    </source>
</evidence>
<dbReference type="OrthoDB" id="8282715at2"/>
<comment type="caution">
    <text evidence="3">The sequence shown here is derived from an EMBL/GenBank/DDBJ whole genome shotgun (WGS) entry which is preliminary data.</text>
</comment>
<evidence type="ECO:0000313" key="4">
    <source>
        <dbReference type="Proteomes" id="UP000215405"/>
    </source>
</evidence>
<gene>
    <name evidence="3" type="ORF">B7H23_01775</name>
</gene>
<dbReference type="AlphaFoldDB" id="A0A231V0S2"/>
<dbReference type="Pfam" id="PF01814">
    <property type="entry name" value="Hemerythrin"/>
    <property type="match status" value="1"/>
</dbReference>
<feature type="domain" description="Hemerythrin-like" evidence="2">
    <location>
        <begin position="38"/>
        <end position="170"/>
    </location>
</feature>